<sequence length="306" mass="33333">MKPDEPAPIVIAPSGAENDFSRLLVGAIMRRQILHQPASSTLRAAITLFIKHKSDALLVVDGGGLPVGVVTKTEVMAAYFSELPLSTGLGDIMAGPVISCAPTATLHDALLVMKERHIHRIYVIDPDSDRAVGTLSYPDFVGVLYRYCCRCEMSLYRRRRKDQTGGRRLSVAEVMHRSVISAPAGETLEQIIGLLASYRIGALLLVDEAGQPAGVLSKTDLILAYRREVPLGERANTVMQRKIRCCRESEELEEAIRLMIFAEVSRLFVTGGTDRSVVGVLTLTDGARARSGSCWACTNSRIIPKG</sequence>
<dbReference type="PROSITE" id="PS51371">
    <property type="entry name" value="CBS"/>
    <property type="match status" value="4"/>
</dbReference>
<organism evidence="4 5">
    <name type="scientific">Desulfofustis limnaeus</name>
    <dbReference type="NCBI Taxonomy" id="2740163"/>
    <lineage>
        <taxon>Bacteria</taxon>
        <taxon>Pseudomonadati</taxon>
        <taxon>Thermodesulfobacteriota</taxon>
        <taxon>Desulfobulbia</taxon>
        <taxon>Desulfobulbales</taxon>
        <taxon>Desulfocapsaceae</taxon>
        <taxon>Desulfofustis</taxon>
    </lineage>
</organism>
<dbReference type="EMBL" id="AP025516">
    <property type="protein sequence ID" value="BDD88233.1"/>
    <property type="molecule type" value="Genomic_DNA"/>
</dbReference>
<reference evidence="4 5" key="1">
    <citation type="submission" date="2022-01" db="EMBL/GenBank/DDBJ databases">
        <title>Desulfofustis limnae sp. nov., a novel mesophilic sulfate-reducing bacterium isolated from marsh soil.</title>
        <authorList>
            <person name="Watanabe M."/>
            <person name="Takahashi A."/>
            <person name="Kojima H."/>
            <person name="Fukui M."/>
        </authorList>
    </citation>
    <scope>NUCLEOTIDE SEQUENCE [LARGE SCALE GENOMIC DNA]</scope>
    <source>
        <strain evidence="4 5">PPLL</strain>
    </source>
</reference>
<dbReference type="CDD" id="cd02205">
    <property type="entry name" value="CBS_pair_SF"/>
    <property type="match status" value="3"/>
</dbReference>
<dbReference type="InterPro" id="IPR046342">
    <property type="entry name" value="CBS_dom_sf"/>
</dbReference>
<accession>A0ABN6M5T0</accession>
<evidence type="ECO:0000313" key="4">
    <source>
        <dbReference type="EMBL" id="BDD88233.1"/>
    </source>
</evidence>
<dbReference type="Proteomes" id="UP000830055">
    <property type="component" value="Chromosome"/>
</dbReference>
<feature type="domain" description="CBS" evidence="3">
    <location>
        <begin position="175"/>
        <end position="231"/>
    </location>
</feature>
<dbReference type="PANTHER" id="PTHR43080:SF2">
    <property type="entry name" value="CBS DOMAIN-CONTAINING PROTEIN"/>
    <property type="match status" value="1"/>
</dbReference>
<feature type="domain" description="CBS" evidence="3">
    <location>
        <begin position="239"/>
        <end position="297"/>
    </location>
</feature>
<gene>
    <name evidence="4" type="ORF">DPPLL_25980</name>
</gene>
<keyword evidence="1 2" id="KW-0129">CBS domain</keyword>
<evidence type="ECO:0000256" key="2">
    <source>
        <dbReference type="PROSITE-ProRule" id="PRU00703"/>
    </source>
</evidence>
<feature type="domain" description="CBS" evidence="3">
    <location>
        <begin position="29"/>
        <end position="85"/>
    </location>
</feature>
<keyword evidence="5" id="KW-1185">Reference proteome</keyword>
<dbReference type="SMART" id="SM00116">
    <property type="entry name" value="CBS"/>
    <property type="match status" value="4"/>
</dbReference>
<evidence type="ECO:0000256" key="1">
    <source>
        <dbReference type="ARBA" id="ARBA00023122"/>
    </source>
</evidence>
<evidence type="ECO:0000259" key="3">
    <source>
        <dbReference type="PROSITE" id="PS51371"/>
    </source>
</evidence>
<dbReference type="Pfam" id="PF00571">
    <property type="entry name" value="CBS"/>
    <property type="match status" value="4"/>
</dbReference>
<dbReference type="RefSeq" id="WP_284151615.1">
    <property type="nucleotide sequence ID" value="NZ_AP025516.1"/>
</dbReference>
<feature type="domain" description="CBS" evidence="3">
    <location>
        <begin position="93"/>
        <end position="153"/>
    </location>
</feature>
<dbReference type="InterPro" id="IPR051257">
    <property type="entry name" value="Diverse_CBS-Domain"/>
</dbReference>
<dbReference type="PANTHER" id="PTHR43080">
    <property type="entry name" value="CBS DOMAIN-CONTAINING PROTEIN CBSX3, MITOCHONDRIAL"/>
    <property type="match status" value="1"/>
</dbReference>
<name>A0ABN6M5T0_9BACT</name>
<dbReference type="Gene3D" id="3.10.580.10">
    <property type="entry name" value="CBS-domain"/>
    <property type="match status" value="2"/>
</dbReference>
<dbReference type="InterPro" id="IPR000644">
    <property type="entry name" value="CBS_dom"/>
</dbReference>
<proteinExistence type="predicted"/>
<evidence type="ECO:0000313" key="5">
    <source>
        <dbReference type="Proteomes" id="UP000830055"/>
    </source>
</evidence>
<protein>
    <recommendedName>
        <fullName evidence="3">CBS domain-containing protein</fullName>
    </recommendedName>
</protein>
<dbReference type="SUPFAM" id="SSF54631">
    <property type="entry name" value="CBS-domain pair"/>
    <property type="match status" value="2"/>
</dbReference>